<sequence length="52" mass="5550">MIVIDSSKLPIKVKVTGKGGQYVEYILKAATRKLGAQLVSPDHATLLLAAQN</sequence>
<protein>
    <submittedName>
        <fullName evidence="1">Uncharacterized protein</fullName>
    </submittedName>
</protein>
<proteinExistence type="predicted"/>
<dbReference type="Proteomes" id="UP001295463">
    <property type="component" value="Chromosome"/>
</dbReference>
<gene>
    <name evidence="1" type="ORF">GEAMG1_1887</name>
</gene>
<organism evidence="1 2">
    <name type="scientific">Trichlorobacter ammonificans</name>
    <dbReference type="NCBI Taxonomy" id="2916410"/>
    <lineage>
        <taxon>Bacteria</taxon>
        <taxon>Pseudomonadati</taxon>
        <taxon>Thermodesulfobacteriota</taxon>
        <taxon>Desulfuromonadia</taxon>
        <taxon>Geobacterales</taxon>
        <taxon>Geobacteraceae</taxon>
        <taxon>Trichlorobacter</taxon>
    </lineage>
</organism>
<evidence type="ECO:0000313" key="1">
    <source>
        <dbReference type="EMBL" id="CAH2031719.1"/>
    </source>
</evidence>
<name>A0ABN8HFW0_9BACT</name>
<evidence type="ECO:0000313" key="2">
    <source>
        <dbReference type="Proteomes" id="UP001295463"/>
    </source>
</evidence>
<accession>A0ABN8HFW0</accession>
<reference evidence="1 2" key="1">
    <citation type="submission" date="2022-03" db="EMBL/GenBank/DDBJ databases">
        <authorList>
            <person name="Koch H."/>
        </authorList>
    </citation>
    <scope>NUCLEOTIDE SEQUENCE [LARGE SCALE GENOMIC DNA]</scope>
    <source>
        <strain evidence="1 2">G1</strain>
    </source>
</reference>
<keyword evidence="2" id="KW-1185">Reference proteome</keyword>
<dbReference type="EMBL" id="OW150024">
    <property type="protein sequence ID" value="CAH2031719.1"/>
    <property type="molecule type" value="Genomic_DNA"/>
</dbReference>
<dbReference type="RefSeq" id="WP_305732523.1">
    <property type="nucleotide sequence ID" value="NZ_OW150024.1"/>
</dbReference>